<reference evidence="3" key="1">
    <citation type="journal article" date="2019" name="Int. J. Syst. Evol. Microbiol.">
        <title>The Global Catalogue of Microorganisms (GCM) 10K type strain sequencing project: providing services to taxonomists for standard genome sequencing and annotation.</title>
        <authorList>
            <consortium name="The Broad Institute Genomics Platform"/>
            <consortium name="The Broad Institute Genome Sequencing Center for Infectious Disease"/>
            <person name="Wu L."/>
            <person name="Ma J."/>
        </authorList>
    </citation>
    <scope>NUCLEOTIDE SEQUENCE [LARGE SCALE GENOMIC DNA]</scope>
    <source>
        <strain evidence="3">KCTC 23917</strain>
    </source>
</reference>
<accession>A0ABQ2XXX6</accession>
<comment type="caution">
    <text evidence="2">The sequence shown here is derived from an EMBL/GenBank/DDBJ whole genome shotgun (WGS) entry which is preliminary data.</text>
</comment>
<protein>
    <recommendedName>
        <fullName evidence="1">NIPSNAP domain-containing protein</fullName>
    </recommendedName>
</protein>
<dbReference type="Gene3D" id="3.30.70.100">
    <property type="match status" value="1"/>
</dbReference>
<dbReference type="RefSeq" id="WP_189356310.1">
    <property type="nucleotide sequence ID" value="NZ_BMYU01000002.1"/>
</dbReference>
<dbReference type="InterPro" id="IPR012577">
    <property type="entry name" value="NIPSNAP"/>
</dbReference>
<keyword evidence="3" id="KW-1185">Reference proteome</keyword>
<name>A0ABQ2XXX6_9BURK</name>
<dbReference type="SUPFAM" id="SSF54909">
    <property type="entry name" value="Dimeric alpha+beta barrel"/>
    <property type="match status" value="1"/>
</dbReference>
<evidence type="ECO:0000313" key="3">
    <source>
        <dbReference type="Proteomes" id="UP000653343"/>
    </source>
</evidence>
<organism evidence="2 3">
    <name type="scientific">Undibacterium squillarum</name>
    <dbReference type="NCBI Taxonomy" id="1131567"/>
    <lineage>
        <taxon>Bacteria</taxon>
        <taxon>Pseudomonadati</taxon>
        <taxon>Pseudomonadota</taxon>
        <taxon>Betaproteobacteria</taxon>
        <taxon>Burkholderiales</taxon>
        <taxon>Oxalobacteraceae</taxon>
        <taxon>Undibacterium</taxon>
    </lineage>
</organism>
<sequence>MHEKPLIEIRCYRLRAGKAQMFDQLMREQSLPLLRSSGCEVVYAGASLDHPEHYVLIRAYHDQADREQSQQAFYSSAAWREGPRAAILDCIESSVDFLQQRSLLNQLFTKESNEQGL</sequence>
<feature type="domain" description="NIPSNAP" evidence="1">
    <location>
        <begin position="8"/>
        <end position="81"/>
    </location>
</feature>
<evidence type="ECO:0000259" key="1">
    <source>
        <dbReference type="Pfam" id="PF07978"/>
    </source>
</evidence>
<dbReference type="Proteomes" id="UP000653343">
    <property type="component" value="Unassembled WGS sequence"/>
</dbReference>
<dbReference type="InterPro" id="IPR011008">
    <property type="entry name" value="Dimeric_a/b-barrel"/>
</dbReference>
<dbReference type="EMBL" id="BMYU01000002">
    <property type="protein sequence ID" value="GGX37021.1"/>
    <property type="molecule type" value="Genomic_DNA"/>
</dbReference>
<gene>
    <name evidence="2" type="ORF">GCM10010946_13880</name>
</gene>
<dbReference type="Pfam" id="PF07978">
    <property type="entry name" value="NIPSNAP"/>
    <property type="match status" value="1"/>
</dbReference>
<evidence type="ECO:0000313" key="2">
    <source>
        <dbReference type="EMBL" id="GGX37021.1"/>
    </source>
</evidence>
<proteinExistence type="predicted"/>